<dbReference type="AlphaFoldDB" id="A0A6C0FRV1"/>
<reference evidence="1 2" key="1">
    <citation type="submission" date="2020-01" db="EMBL/GenBank/DDBJ databases">
        <title>Paenibacillus sp. nov., isolated from tomato rhizosphere.</title>
        <authorList>
            <person name="Weon H.-Y."/>
            <person name="Lee S.A."/>
        </authorList>
    </citation>
    <scope>NUCLEOTIDE SEQUENCE [LARGE SCALE GENOMIC DNA]</scope>
    <source>
        <strain evidence="1 2">12200R-189</strain>
    </source>
</reference>
<organism evidence="1 2">
    <name type="scientific">Paenibacillus lycopersici</name>
    <dbReference type="NCBI Taxonomy" id="2704462"/>
    <lineage>
        <taxon>Bacteria</taxon>
        <taxon>Bacillati</taxon>
        <taxon>Bacillota</taxon>
        <taxon>Bacilli</taxon>
        <taxon>Bacillales</taxon>
        <taxon>Paenibacillaceae</taxon>
        <taxon>Paenibacillus</taxon>
    </lineage>
</organism>
<accession>A0A6C0FRV1</accession>
<name>A0A6C0FRV1_9BACL</name>
<keyword evidence="2" id="KW-1185">Reference proteome</keyword>
<gene>
    <name evidence="1" type="ORF">GXP70_01605</name>
</gene>
<dbReference type="RefSeq" id="WP_162354872.1">
    <property type="nucleotide sequence ID" value="NZ_CP048209.1"/>
</dbReference>
<dbReference type="Proteomes" id="UP000476064">
    <property type="component" value="Chromosome"/>
</dbReference>
<protein>
    <submittedName>
        <fullName evidence="1">Uncharacterized protein</fullName>
    </submittedName>
</protein>
<proteinExistence type="predicted"/>
<evidence type="ECO:0000313" key="2">
    <source>
        <dbReference type="Proteomes" id="UP000476064"/>
    </source>
</evidence>
<sequence>MRLFRIKAGAAGAGGLAEYLEHCYIGCGMPGIGDAGSLGLEEIVRRMAEAPSPGVQGLERRAEELLAFAQVMQDGDHIIAYDGERMALGDLGDYYYIEQFDNDEDRSGHRRGVTWIRSLQREDLHPELLAFLAEDGEIGQFGRALDMEELERLLTRPAAPGGTMPIDEATIREALDILKAAMRSGDPERRERAAIAILQAAGRL</sequence>
<dbReference type="EMBL" id="CP048209">
    <property type="protein sequence ID" value="QHT58802.1"/>
    <property type="molecule type" value="Genomic_DNA"/>
</dbReference>
<evidence type="ECO:0000313" key="1">
    <source>
        <dbReference type="EMBL" id="QHT58802.1"/>
    </source>
</evidence>
<dbReference type="KEGG" id="plyc:GXP70_01605"/>